<name>A0A1H6ZJC7_9RHOB</name>
<evidence type="ECO:0000313" key="3">
    <source>
        <dbReference type="Proteomes" id="UP000199379"/>
    </source>
</evidence>
<dbReference type="InterPro" id="IPR029068">
    <property type="entry name" value="Glyas_Bleomycin-R_OHBP_Dase"/>
</dbReference>
<dbReference type="AlphaFoldDB" id="A0A1H6ZJC7"/>
<dbReference type="RefSeq" id="WP_092366010.1">
    <property type="nucleotide sequence ID" value="NZ_BMGV01000005.1"/>
</dbReference>
<protein>
    <submittedName>
        <fullName evidence="2">Glyoxalase-like domain-containing protein</fullName>
    </submittedName>
</protein>
<dbReference type="Proteomes" id="UP000199379">
    <property type="component" value="Unassembled WGS sequence"/>
</dbReference>
<evidence type="ECO:0000313" key="2">
    <source>
        <dbReference type="EMBL" id="SEJ53388.1"/>
    </source>
</evidence>
<proteinExistence type="predicted"/>
<dbReference type="Gene3D" id="3.10.180.10">
    <property type="entry name" value="2,3-Dihydroxybiphenyl 1,2-Dioxygenase, domain 1"/>
    <property type="match status" value="1"/>
</dbReference>
<feature type="domain" description="Glyoxalase-like" evidence="1">
    <location>
        <begin position="3"/>
        <end position="172"/>
    </location>
</feature>
<dbReference type="InterPro" id="IPR025870">
    <property type="entry name" value="Glyoxalase-like_dom"/>
</dbReference>
<reference evidence="2 3" key="1">
    <citation type="submission" date="2016-10" db="EMBL/GenBank/DDBJ databases">
        <authorList>
            <person name="de Groot N.N."/>
        </authorList>
    </citation>
    <scope>NUCLEOTIDE SEQUENCE [LARGE SCALE GENOMIC DNA]</scope>
    <source>
        <strain evidence="2 3">DSM 29340</strain>
    </source>
</reference>
<dbReference type="OrthoDB" id="8451710at2"/>
<dbReference type="STRING" id="1227549.SAMN05444007_105158"/>
<gene>
    <name evidence="2" type="ORF">SAMN05444007_105158</name>
</gene>
<dbReference type="EMBL" id="FNYD01000005">
    <property type="protein sequence ID" value="SEJ53388.1"/>
    <property type="molecule type" value="Genomic_DNA"/>
</dbReference>
<evidence type="ECO:0000259" key="1">
    <source>
        <dbReference type="Pfam" id="PF13468"/>
    </source>
</evidence>
<organism evidence="2 3">
    <name type="scientific">Cribrihabitans marinus</name>
    <dbReference type="NCBI Taxonomy" id="1227549"/>
    <lineage>
        <taxon>Bacteria</taxon>
        <taxon>Pseudomonadati</taxon>
        <taxon>Pseudomonadota</taxon>
        <taxon>Alphaproteobacteria</taxon>
        <taxon>Rhodobacterales</taxon>
        <taxon>Paracoccaceae</taxon>
        <taxon>Cribrihabitans</taxon>
    </lineage>
</organism>
<keyword evidence="3" id="KW-1185">Reference proteome</keyword>
<accession>A0A1H6ZJC7</accession>
<sequence length="200" mass="21224">MQLDHLAVAGESLGAAAEAVETALGVPMQSGGRHARFGTHNRLLGLAGGLYLEAIAVDPDAPDPGRARWFDMDRFSGPPRLGNWICRTGDLDAALAALPVAAGKPVALERGDLQWRMAVPDDGVLPFDNLFPALIQWQGDLHPASMLTDRGCALRRLVVSHPDAAALAEVLAPIPLVVIEPGEPGLMAEFDTPHGLRVLR</sequence>
<dbReference type="Pfam" id="PF13468">
    <property type="entry name" value="Glyoxalase_3"/>
    <property type="match status" value="1"/>
</dbReference>